<dbReference type="AlphaFoldDB" id="A0A199UNR3"/>
<protein>
    <submittedName>
        <fullName evidence="2">LINE-1 retrotransposable element ORF2 protein</fullName>
    </submittedName>
</protein>
<name>A0A199UNR3_ANACO</name>
<dbReference type="EMBL" id="LSRQ01006221">
    <property type="protein sequence ID" value="OAY66433.1"/>
    <property type="molecule type" value="Genomic_DNA"/>
</dbReference>
<dbReference type="SUPFAM" id="SSF56672">
    <property type="entry name" value="DNA/RNA polymerases"/>
    <property type="match status" value="1"/>
</dbReference>
<dbReference type="Proteomes" id="UP000092600">
    <property type="component" value="Unassembled WGS sequence"/>
</dbReference>
<dbReference type="Pfam" id="PF00078">
    <property type="entry name" value="RVT_1"/>
    <property type="match status" value="1"/>
</dbReference>
<dbReference type="CDD" id="cd01650">
    <property type="entry name" value="RT_nLTR_like"/>
    <property type="match status" value="1"/>
</dbReference>
<reference evidence="2 3" key="1">
    <citation type="journal article" date="2016" name="DNA Res.">
        <title>The draft genome of MD-2 pineapple using hybrid error correction of long reads.</title>
        <authorList>
            <person name="Redwan R.M."/>
            <person name="Saidin A."/>
            <person name="Kumar S.V."/>
        </authorList>
    </citation>
    <scope>NUCLEOTIDE SEQUENCE [LARGE SCALE GENOMIC DNA]</scope>
    <source>
        <strain evidence="3">cv. MD2</strain>
        <tissue evidence="2">Leaf</tissue>
    </source>
</reference>
<accession>A0A199UNR3</accession>
<dbReference type="STRING" id="4615.A0A199UNR3"/>
<sequence>MKDELMMQILEIDKAEEQDILSEERARVREELKAKLGGILNNEATSGLFSSGRVAEDKLRRRNEHFSIDEIKHAVFQLGSDKAPGPDGYSIRFYQTFWDTVKDDLFNLFQDLYEGRLSTTLIDYSYICLIPKKVGAERASDFRPISLLNGIQKIVSKVLANRLVVVLNDLISPSQSAFVKGRNITDAYATVSELIGWGCKKGIEGVGIKVDFEKAYDRVHWPFLFSILRWWGFDNKWCGWMEQCVCNAKVAILVNGEPTNWIKTKRGVRQGDPLSPFLFLLVAECLAKMTNVATANNLLKGIGPSDESRTTLILVDDTFLFYEARKKYIKNHRLMWSLFEWASGMKINREKSELYYIGQIEGRAARLANLLECKVGTLPTTYLGFPLSPRRPTKAVWTEIIQKIQRRIEGWQAKLLSRGGRLILVNAVLTNLPLYFLSVFKAPKWVIKRIEALRRDFFWNGVSNSLGKGCLVAWKSVCLSKIQGGLGILDIAIMNRALLIKWWWRFHTEPQLHHVLPKKKTFEGGKKLQPLLILVMETLLIFGRTDGTVNHVLAQCVFTKFILVMGKRWQDTRHSLLELATCWWTMWKARNDMIFRNIQLDPLELLKSWELCAQTARRSGCLTHIKRVKRARTRVVLGWVTPWEAGASQMISEPITNRNHDWKAGTYLCSSLA</sequence>
<dbReference type="PANTHER" id="PTHR33116:SF78">
    <property type="entry name" value="OS12G0587133 PROTEIN"/>
    <property type="match status" value="1"/>
</dbReference>
<proteinExistence type="predicted"/>
<dbReference type="InterPro" id="IPR043502">
    <property type="entry name" value="DNA/RNA_pol_sf"/>
</dbReference>
<organism evidence="2 3">
    <name type="scientific">Ananas comosus</name>
    <name type="common">Pineapple</name>
    <name type="synonym">Ananas ananas</name>
    <dbReference type="NCBI Taxonomy" id="4615"/>
    <lineage>
        <taxon>Eukaryota</taxon>
        <taxon>Viridiplantae</taxon>
        <taxon>Streptophyta</taxon>
        <taxon>Embryophyta</taxon>
        <taxon>Tracheophyta</taxon>
        <taxon>Spermatophyta</taxon>
        <taxon>Magnoliopsida</taxon>
        <taxon>Liliopsida</taxon>
        <taxon>Poales</taxon>
        <taxon>Bromeliaceae</taxon>
        <taxon>Bromelioideae</taxon>
        <taxon>Ananas</taxon>
    </lineage>
</organism>
<dbReference type="PANTHER" id="PTHR33116">
    <property type="entry name" value="REVERSE TRANSCRIPTASE ZINC-BINDING DOMAIN-CONTAINING PROTEIN-RELATED-RELATED"/>
    <property type="match status" value="1"/>
</dbReference>
<gene>
    <name evidence="2" type="ORF">ACMD2_12956</name>
</gene>
<dbReference type="PROSITE" id="PS50878">
    <property type="entry name" value="RT_POL"/>
    <property type="match status" value="1"/>
</dbReference>
<evidence type="ECO:0000259" key="1">
    <source>
        <dbReference type="PROSITE" id="PS50878"/>
    </source>
</evidence>
<feature type="domain" description="Reverse transcriptase" evidence="1">
    <location>
        <begin position="111"/>
        <end position="387"/>
    </location>
</feature>
<evidence type="ECO:0000313" key="2">
    <source>
        <dbReference type="EMBL" id="OAY66433.1"/>
    </source>
</evidence>
<comment type="caution">
    <text evidence="2">The sequence shown here is derived from an EMBL/GenBank/DDBJ whole genome shotgun (WGS) entry which is preliminary data.</text>
</comment>
<evidence type="ECO:0000313" key="3">
    <source>
        <dbReference type="Proteomes" id="UP000092600"/>
    </source>
</evidence>
<dbReference type="InterPro" id="IPR000477">
    <property type="entry name" value="RT_dom"/>
</dbReference>